<evidence type="ECO:0000256" key="4">
    <source>
        <dbReference type="ARBA" id="ARBA00022781"/>
    </source>
</evidence>
<evidence type="ECO:0000256" key="3">
    <source>
        <dbReference type="ARBA" id="ARBA00022448"/>
    </source>
</evidence>
<feature type="coiled-coil region" evidence="12">
    <location>
        <begin position="78"/>
        <end position="128"/>
    </location>
</feature>
<dbReference type="PANTHER" id="PTHR13822">
    <property type="entry name" value="ATP SYNTHASE DELTA/EPSILON CHAIN"/>
    <property type="match status" value="1"/>
</dbReference>
<dbReference type="Gene3D" id="1.20.5.440">
    <property type="entry name" value="ATP synthase delta/epsilon subunit, C-terminal domain"/>
    <property type="match status" value="1"/>
</dbReference>
<dbReference type="OrthoDB" id="270171at2759"/>
<dbReference type="AlphaFoldDB" id="A0A183EM26"/>
<dbReference type="PANTHER" id="PTHR13822:SF7">
    <property type="entry name" value="ATP SYNTHASE SUBUNIT DELTA, MITOCHONDRIAL"/>
    <property type="match status" value="1"/>
</dbReference>
<proteinExistence type="inferred from homology"/>
<keyword evidence="11" id="KW-0066">ATP synthesis</keyword>
<dbReference type="Gene3D" id="2.60.15.10">
    <property type="entry name" value="F0F1 ATP synthase delta/epsilon subunit, N-terminal"/>
    <property type="match status" value="1"/>
</dbReference>
<keyword evidence="9" id="KW-0472">Membrane</keyword>
<dbReference type="HAMAP" id="MF_00530">
    <property type="entry name" value="ATP_synth_epsil_bac"/>
    <property type="match status" value="1"/>
</dbReference>
<dbReference type="InterPro" id="IPR036771">
    <property type="entry name" value="ATPsynth_dsu/esu_N"/>
</dbReference>
<keyword evidence="5" id="KW-0999">Mitochondrion inner membrane</keyword>
<dbReference type="InterPro" id="IPR001469">
    <property type="entry name" value="ATP_synth_F1_dsu/esu"/>
</dbReference>
<dbReference type="WBParaSite" id="GPUH_0002204401-mRNA-1">
    <property type="protein sequence ID" value="GPUH_0002204401-mRNA-1"/>
    <property type="gene ID" value="GPUH_0002204401"/>
</dbReference>
<evidence type="ECO:0000313" key="16">
    <source>
        <dbReference type="WBParaSite" id="GPUH_0002204401-mRNA-1"/>
    </source>
</evidence>
<sequence length="130" mass="14071">MGHVTVFFNSVVVKQVDVSTLNGSIGILPKHVPVLGMLKPGVVRVIDSSDKSIKYFASSGTVSMNPDGSCQVLAEEAIKIEDIDVSKAEEQLRSAQRRLAEPMDDSARAAVQIEIETYEALLKAAQEIDK</sequence>
<keyword evidence="8" id="KW-0496">Mitochondrion</keyword>
<evidence type="ECO:0000256" key="1">
    <source>
        <dbReference type="ARBA" id="ARBA00004273"/>
    </source>
</evidence>
<evidence type="ECO:0000256" key="8">
    <source>
        <dbReference type="ARBA" id="ARBA00023128"/>
    </source>
</evidence>
<evidence type="ECO:0000256" key="11">
    <source>
        <dbReference type="ARBA" id="ARBA00023310"/>
    </source>
</evidence>
<comment type="subcellular location">
    <subcellularLocation>
        <location evidence="1">Mitochondrion inner membrane</location>
    </subcellularLocation>
</comment>
<keyword evidence="4" id="KW-0375">Hydrogen ion transport</keyword>
<evidence type="ECO:0000256" key="6">
    <source>
        <dbReference type="ARBA" id="ARBA00022946"/>
    </source>
</evidence>
<dbReference type="Proteomes" id="UP000271098">
    <property type="component" value="Unassembled WGS sequence"/>
</dbReference>
<dbReference type="GO" id="GO:0046933">
    <property type="term" value="F:proton-transporting ATP synthase activity, rotational mechanism"/>
    <property type="evidence" value="ECO:0007669"/>
    <property type="project" value="InterPro"/>
</dbReference>
<keyword evidence="6" id="KW-0809">Transit peptide</keyword>
<evidence type="ECO:0000256" key="10">
    <source>
        <dbReference type="ARBA" id="ARBA00023196"/>
    </source>
</evidence>
<feature type="domain" description="ATP synthase F1 complex delta/epsilon subunit N-terminal" evidence="13">
    <location>
        <begin position="7"/>
        <end position="77"/>
    </location>
</feature>
<dbReference type="SUPFAM" id="SSF46604">
    <property type="entry name" value="Epsilon subunit of F1F0-ATP synthase C-terminal domain"/>
    <property type="match status" value="1"/>
</dbReference>
<organism evidence="16">
    <name type="scientific">Gongylonema pulchrum</name>
    <dbReference type="NCBI Taxonomy" id="637853"/>
    <lineage>
        <taxon>Eukaryota</taxon>
        <taxon>Metazoa</taxon>
        <taxon>Ecdysozoa</taxon>
        <taxon>Nematoda</taxon>
        <taxon>Chromadorea</taxon>
        <taxon>Rhabditida</taxon>
        <taxon>Spirurina</taxon>
        <taxon>Spiruromorpha</taxon>
        <taxon>Spiruroidea</taxon>
        <taxon>Gongylonematidae</taxon>
        <taxon>Gongylonema</taxon>
    </lineage>
</organism>
<comment type="similarity">
    <text evidence="2">Belongs to the ATPase epsilon chain family.</text>
</comment>
<dbReference type="EMBL" id="UYRT01094038">
    <property type="protein sequence ID" value="VDN39335.1"/>
    <property type="molecule type" value="Genomic_DNA"/>
</dbReference>
<keyword evidence="12" id="KW-0175">Coiled coil</keyword>
<dbReference type="InterPro" id="IPR020546">
    <property type="entry name" value="ATP_synth_F1_dsu/esu_N"/>
</dbReference>
<evidence type="ECO:0000256" key="5">
    <source>
        <dbReference type="ARBA" id="ARBA00022792"/>
    </source>
</evidence>
<evidence type="ECO:0000256" key="9">
    <source>
        <dbReference type="ARBA" id="ARBA00023136"/>
    </source>
</evidence>
<evidence type="ECO:0000259" key="13">
    <source>
        <dbReference type="Pfam" id="PF02823"/>
    </source>
</evidence>
<name>A0A183EM26_9BILA</name>
<keyword evidence="15" id="KW-1185">Reference proteome</keyword>
<dbReference type="InterPro" id="IPR036794">
    <property type="entry name" value="ATP_F1_dsu/esu_C_sf"/>
</dbReference>
<dbReference type="CDD" id="cd12152">
    <property type="entry name" value="F1-ATPase_delta"/>
    <property type="match status" value="1"/>
</dbReference>
<gene>
    <name evidence="14" type="ORF">GPUH_LOCUS22020</name>
</gene>
<reference evidence="14 15" key="2">
    <citation type="submission" date="2018-11" db="EMBL/GenBank/DDBJ databases">
        <authorList>
            <consortium name="Pathogen Informatics"/>
        </authorList>
    </citation>
    <scope>NUCLEOTIDE SEQUENCE [LARGE SCALE GENOMIC DNA]</scope>
</reference>
<dbReference type="GO" id="GO:0005743">
    <property type="term" value="C:mitochondrial inner membrane"/>
    <property type="evidence" value="ECO:0007669"/>
    <property type="project" value="UniProtKB-SubCell"/>
</dbReference>
<keyword evidence="3" id="KW-0813">Transport</keyword>
<dbReference type="NCBIfam" id="TIGR01216">
    <property type="entry name" value="ATP_synt_epsi"/>
    <property type="match status" value="1"/>
</dbReference>
<evidence type="ECO:0000313" key="14">
    <source>
        <dbReference type="EMBL" id="VDN39335.1"/>
    </source>
</evidence>
<dbReference type="Pfam" id="PF02823">
    <property type="entry name" value="ATP-synt_DE_N"/>
    <property type="match status" value="1"/>
</dbReference>
<evidence type="ECO:0000313" key="15">
    <source>
        <dbReference type="Proteomes" id="UP000271098"/>
    </source>
</evidence>
<evidence type="ECO:0000256" key="7">
    <source>
        <dbReference type="ARBA" id="ARBA00023065"/>
    </source>
</evidence>
<evidence type="ECO:0000256" key="12">
    <source>
        <dbReference type="SAM" id="Coils"/>
    </source>
</evidence>
<dbReference type="GO" id="GO:0045259">
    <property type="term" value="C:proton-transporting ATP synthase complex"/>
    <property type="evidence" value="ECO:0007669"/>
    <property type="project" value="UniProtKB-KW"/>
</dbReference>
<protein>
    <submittedName>
        <fullName evidence="16">ATP-synt_DE_N domain-containing protein</fullName>
    </submittedName>
</protein>
<evidence type="ECO:0000256" key="2">
    <source>
        <dbReference type="ARBA" id="ARBA00005712"/>
    </source>
</evidence>
<keyword evidence="7" id="KW-0406">Ion transport</keyword>
<keyword evidence="10" id="KW-0139">CF(1)</keyword>
<reference evidence="16" key="1">
    <citation type="submission" date="2016-06" db="UniProtKB">
        <authorList>
            <consortium name="WormBaseParasite"/>
        </authorList>
    </citation>
    <scope>IDENTIFICATION</scope>
</reference>
<dbReference type="SUPFAM" id="SSF51344">
    <property type="entry name" value="Epsilon subunit of F1F0-ATP synthase N-terminal domain"/>
    <property type="match status" value="1"/>
</dbReference>
<accession>A0A183EM26</accession>